<keyword evidence="4" id="KW-1185">Reference proteome</keyword>
<dbReference type="SUPFAM" id="SSF57884">
    <property type="entry name" value="Ada DNA repair protein, N-terminal domain (N-Ada 10)"/>
    <property type="match status" value="1"/>
</dbReference>
<feature type="signal peptide" evidence="2">
    <location>
        <begin position="1"/>
        <end position="31"/>
    </location>
</feature>
<comment type="caution">
    <text evidence="3">The sequence shown here is derived from an EMBL/GenBank/DDBJ whole genome shotgun (WGS) entry which is preliminary data.</text>
</comment>
<evidence type="ECO:0000313" key="3">
    <source>
        <dbReference type="EMBL" id="MBL0741457.1"/>
    </source>
</evidence>
<feature type="compositionally biased region" description="Polar residues" evidence="1">
    <location>
        <begin position="88"/>
        <end position="112"/>
    </location>
</feature>
<proteinExistence type="predicted"/>
<organism evidence="3 4">
    <name type="scientific">Chryseolinea lacunae</name>
    <dbReference type="NCBI Taxonomy" id="2801331"/>
    <lineage>
        <taxon>Bacteria</taxon>
        <taxon>Pseudomonadati</taxon>
        <taxon>Bacteroidota</taxon>
        <taxon>Cytophagia</taxon>
        <taxon>Cytophagales</taxon>
        <taxon>Fulvivirgaceae</taxon>
        <taxon>Chryseolinea</taxon>
    </lineage>
</organism>
<evidence type="ECO:0000313" key="4">
    <source>
        <dbReference type="Proteomes" id="UP000613030"/>
    </source>
</evidence>
<feature type="chain" id="PRO_5046035478" description="Ada DNA repair metal-binding domain-containing protein" evidence="2">
    <location>
        <begin position="32"/>
        <end position="137"/>
    </location>
</feature>
<keyword evidence="2" id="KW-0732">Signal</keyword>
<dbReference type="Proteomes" id="UP000613030">
    <property type="component" value="Unassembled WGS sequence"/>
</dbReference>
<dbReference type="Gene3D" id="3.40.10.10">
    <property type="entry name" value="DNA Methylphosphotriester Repair Domain"/>
    <property type="match status" value="1"/>
</dbReference>
<evidence type="ECO:0000256" key="1">
    <source>
        <dbReference type="SAM" id="MobiDB-lite"/>
    </source>
</evidence>
<gene>
    <name evidence="3" type="ORF">JI741_09510</name>
</gene>
<evidence type="ECO:0000256" key="2">
    <source>
        <dbReference type="SAM" id="SignalP"/>
    </source>
</evidence>
<protein>
    <recommendedName>
        <fullName evidence="5">Ada DNA repair metal-binding domain-containing protein</fullName>
    </recommendedName>
</protein>
<dbReference type="InterPro" id="IPR035451">
    <property type="entry name" value="Ada-like_dom_sf"/>
</dbReference>
<dbReference type="EMBL" id="JAERRB010000003">
    <property type="protein sequence ID" value="MBL0741457.1"/>
    <property type="molecule type" value="Genomic_DNA"/>
</dbReference>
<accession>A0ABS1KRZ7</accession>
<dbReference type="RefSeq" id="WP_202008837.1">
    <property type="nucleotide sequence ID" value="NZ_JAERRB010000003.1"/>
</dbReference>
<name>A0ABS1KRZ7_9BACT</name>
<evidence type="ECO:0008006" key="5">
    <source>
        <dbReference type="Google" id="ProtNLM"/>
    </source>
</evidence>
<sequence>MKTVARPQSTQKTFWIVCLLFSLTIQFNARAQSNQDVVYITRTGEKYHREACQYLKRSSFEIERTDAIERGYSPCSVCRPGGAENSRARQNNTPASDEQSETTRTQHTAQQCSGTTKAGARCKRSTTNANGRCYQHQ</sequence>
<feature type="region of interest" description="Disordered" evidence="1">
    <location>
        <begin position="82"/>
        <end position="112"/>
    </location>
</feature>
<reference evidence="3 4" key="1">
    <citation type="submission" date="2021-01" db="EMBL/GenBank/DDBJ databases">
        <title>Chryseolinea sp. Jin1 Genome sequencing and assembly.</title>
        <authorList>
            <person name="Kim I."/>
        </authorList>
    </citation>
    <scope>NUCLEOTIDE SEQUENCE [LARGE SCALE GENOMIC DNA]</scope>
    <source>
        <strain evidence="3 4">Jin1</strain>
    </source>
</reference>